<keyword evidence="1" id="KW-0805">Transcription regulation</keyword>
<sequence length="260" mass="29434">MFIVKRLVNPQFLLLMADNKKIIVVEDDSDFLDSIVEYLTLSGFDVTGVKSALEFYYSISQNNYLLVVLDIGLPDQNGLVLADYVRNNTDIRIIMLTAQSSLETKITAYKAGADIYLVKPIDLSELAASIQSIIGRLENTTHSLHSEPISNEREIIHEQPSALWKLLRSNEALYTPEKNEIKLTSKEFYLLEMLASSPNKIVQRQTLLETLDYGNDEFGNRALDALIYRLRRKKGDRNEKLPIKTAHGAGYYFSSPIVIA</sequence>
<feature type="domain" description="OmpR/PhoB-type" evidence="7">
    <location>
        <begin position="150"/>
        <end position="255"/>
    </location>
</feature>
<evidence type="ECO:0000256" key="3">
    <source>
        <dbReference type="ARBA" id="ARBA00023163"/>
    </source>
</evidence>
<dbReference type="InterPro" id="IPR036388">
    <property type="entry name" value="WH-like_DNA-bd_sf"/>
</dbReference>
<dbReference type="GO" id="GO:0000156">
    <property type="term" value="F:phosphorelay response regulator activity"/>
    <property type="evidence" value="ECO:0007669"/>
    <property type="project" value="TreeGrafter"/>
</dbReference>
<feature type="domain" description="Response regulatory" evidence="6">
    <location>
        <begin position="21"/>
        <end position="134"/>
    </location>
</feature>
<dbReference type="HOGENOM" id="CLU_000445_30_4_10"/>
<dbReference type="OrthoDB" id="9784252at2"/>
<organism evidence="8">
    <name type="scientific">Chlorobium chlorochromatii (strain CaD3)</name>
    <dbReference type="NCBI Taxonomy" id="340177"/>
    <lineage>
        <taxon>Bacteria</taxon>
        <taxon>Pseudomonadati</taxon>
        <taxon>Chlorobiota</taxon>
        <taxon>Chlorobiia</taxon>
        <taxon>Chlorobiales</taxon>
        <taxon>Chlorobiaceae</taxon>
        <taxon>Chlorobium/Pelodictyon group</taxon>
        <taxon>Chlorobium</taxon>
    </lineage>
</organism>
<dbReference type="PANTHER" id="PTHR48111">
    <property type="entry name" value="REGULATOR OF RPOS"/>
    <property type="match status" value="1"/>
</dbReference>
<evidence type="ECO:0000259" key="6">
    <source>
        <dbReference type="PROSITE" id="PS50110"/>
    </source>
</evidence>
<dbReference type="Gene3D" id="1.10.10.10">
    <property type="entry name" value="Winged helix-like DNA-binding domain superfamily/Winged helix DNA-binding domain"/>
    <property type="match status" value="1"/>
</dbReference>
<dbReference type="Gene3D" id="3.40.50.2300">
    <property type="match status" value="1"/>
</dbReference>
<evidence type="ECO:0000259" key="7">
    <source>
        <dbReference type="PROSITE" id="PS51755"/>
    </source>
</evidence>
<dbReference type="Pfam" id="PF00486">
    <property type="entry name" value="Trans_reg_C"/>
    <property type="match status" value="1"/>
</dbReference>
<dbReference type="Pfam" id="PF00072">
    <property type="entry name" value="Response_reg"/>
    <property type="match status" value="1"/>
</dbReference>
<evidence type="ECO:0000256" key="2">
    <source>
        <dbReference type="ARBA" id="ARBA00023125"/>
    </source>
</evidence>
<dbReference type="AlphaFoldDB" id="Q3AQD0"/>
<reference evidence="8" key="1">
    <citation type="submission" date="2005-08" db="EMBL/GenBank/DDBJ databases">
        <title>Complete sequence of Chlorobium chlorochromatii CaD3.</title>
        <authorList>
            <person name="Copeland A."/>
            <person name="Lucas S."/>
            <person name="Lapidus A."/>
            <person name="Barry K."/>
            <person name="Detter J.C."/>
            <person name="Glavina T."/>
            <person name="Hammon N."/>
            <person name="Israni S."/>
            <person name="Pitluck S."/>
            <person name="Bryant D."/>
            <person name="Schmutz J."/>
            <person name="Larimer F."/>
            <person name="Land M."/>
            <person name="Kyrpides N."/>
            <person name="Ivanova N."/>
            <person name="Richardson P."/>
        </authorList>
    </citation>
    <scope>NUCLEOTIDE SEQUENCE [LARGE SCALE GENOMIC DNA]</scope>
    <source>
        <strain evidence="8">CaD3</strain>
    </source>
</reference>
<dbReference type="InterPro" id="IPR016032">
    <property type="entry name" value="Sig_transdc_resp-reg_C-effctor"/>
</dbReference>
<evidence type="ECO:0000256" key="4">
    <source>
        <dbReference type="PROSITE-ProRule" id="PRU00169"/>
    </source>
</evidence>
<dbReference type="InterPro" id="IPR011006">
    <property type="entry name" value="CheY-like_superfamily"/>
</dbReference>
<dbReference type="InterPro" id="IPR001867">
    <property type="entry name" value="OmpR/PhoB-type_DNA-bd"/>
</dbReference>
<feature type="DNA-binding region" description="OmpR/PhoB-type" evidence="5">
    <location>
        <begin position="150"/>
        <end position="255"/>
    </location>
</feature>
<dbReference type="eggNOG" id="COG0745">
    <property type="taxonomic scope" value="Bacteria"/>
</dbReference>
<dbReference type="STRING" id="340177.Cag_1540"/>
<dbReference type="GO" id="GO:0000976">
    <property type="term" value="F:transcription cis-regulatory region binding"/>
    <property type="evidence" value="ECO:0007669"/>
    <property type="project" value="TreeGrafter"/>
</dbReference>
<dbReference type="PROSITE" id="PS50110">
    <property type="entry name" value="RESPONSE_REGULATORY"/>
    <property type="match status" value="1"/>
</dbReference>
<dbReference type="GO" id="GO:0032993">
    <property type="term" value="C:protein-DNA complex"/>
    <property type="evidence" value="ECO:0007669"/>
    <property type="project" value="TreeGrafter"/>
</dbReference>
<dbReference type="EMBL" id="CP000108">
    <property type="protein sequence ID" value="ABB28795.1"/>
    <property type="molecule type" value="Genomic_DNA"/>
</dbReference>
<gene>
    <name evidence="8" type="ordered locus">Cag_1540</name>
</gene>
<evidence type="ECO:0000313" key="8">
    <source>
        <dbReference type="EMBL" id="ABB28795.1"/>
    </source>
</evidence>
<dbReference type="SUPFAM" id="SSF52172">
    <property type="entry name" value="CheY-like"/>
    <property type="match status" value="1"/>
</dbReference>
<dbReference type="SMART" id="SM00448">
    <property type="entry name" value="REC"/>
    <property type="match status" value="1"/>
</dbReference>
<dbReference type="SUPFAM" id="SSF46894">
    <property type="entry name" value="C-terminal effector domain of the bipartite response regulators"/>
    <property type="match status" value="1"/>
</dbReference>
<dbReference type="PANTHER" id="PTHR48111:SF67">
    <property type="entry name" value="TRANSCRIPTIONAL REGULATORY PROTEIN TCTD"/>
    <property type="match status" value="1"/>
</dbReference>
<dbReference type="PROSITE" id="PS51755">
    <property type="entry name" value="OMPR_PHOB"/>
    <property type="match status" value="1"/>
</dbReference>
<dbReference type="SMART" id="SM00862">
    <property type="entry name" value="Trans_reg_C"/>
    <property type="match status" value="1"/>
</dbReference>
<evidence type="ECO:0000256" key="5">
    <source>
        <dbReference type="PROSITE-ProRule" id="PRU01091"/>
    </source>
</evidence>
<dbReference type="InterPro" id="IPR039420">
    <property type="entry name" value="WalR-like"/>
</dbReference>
<dbReference type="CDD" id="cd00383">
    <property type="entry name" value="trans_reg_C"/>
    <property type="match status" value="1"/>
</dbReference>
<accession>Q3AQD0</accession>
<proteinExistence type="predicted"/>
<feature type="modified residue" description="4-aspartylphosphate" evidence="4">
    <location>
        <position position="70"/>
    </location>
</feature>
<dbReference type="GO" id="GO:0006355">
    <property type="term" value="P:regulation of DNA-templated transcription"/>
    <property type="evidence" value="ECO:0007669"/>
    <property type="project" value="InterPro"/>
</dbReference>
<dbReference type="InterPro" id="IPR001789">
    <property type="entry name" value="Sig_transdc_resp-reg_receiver"/>
</dbReference>
<keyword evidence="2 5" id="KW-0238">DNA-binding</keyword>
<name>Q3AQD0_CHLCH</name>
<dbReference type="GO" id="GO:0005829">
    <property type="term" value="C:cytosol"/>
    <property type="evidence" value="ECO:0007669"/>
    <property type="project" value="TreeGrafter"/>
</dbReference>
<keyword evidence="4" id="KW-0597">Phosphoprotein</keyword>
<keyword evidence="3" id="KW-0804">Transcription</keyword>
<protein>
    <submittedName>
        <fullName evidence="8">Two component transcriptional regulator, winged helix family</fullName>
    </submittedName>
</protein>
<dbReference type="KEGG" id="cch:Cag_1540"/>
<evidence type="ECO:0000256" key="1">
    <source>
        <dbReference type="ARBA" id="ARBA00023015"/>
    </source>
</evidence>